<dbReference type="Proteomes" id="UP000023152">
    <property type="component" value="Unassembled WGS sequence"/>
</dbReference>
<dbReference type="GO" id="GO:0005886">
    <property type="term" value="C:plasma membrane"/>
    <property type="evidence" value="ECO:0007669"/>
    <property type="project" value="TreeGrafter"/>
</dbReference>
<keyword evidence="5 6" id="KW-0472">Membrane</keyword>
<protein>
    <submittedName>
        <fullName evidence="8">CDF transporter, membrane protein</fullName>
    </submittedName>
</protein>
<feature type="transmembrane region" description="Helical" evidence="6">
    <location>
        <begin position="80"/>
        <end position="101"/>
    </location>
</feature>
<dbReference type="GO" id="GO:0005385">
    <property type="term" value="F:zinc ion transmembrane transporter activity"/>
    <property type="evidence" value="ECO:0007669"/>
    <property type="project" value="TreeGrafter"/>
</dbReference>
<name>X6NQT3_RETFI</name>
<evidence type="ECO:0000256" key="5">
    <source>
        <dbReference type="ARBA" id="ARBA00023136"/>
    </source>
</evidence>
<keyword evidence="3" id="KW-0862">Zinc</keyword>
<feature type="domain" description="Cation efflux protein transmembrane" evidence="7">
    <location>
        <begin position="80"/>
        <end position="202"/>
    </location>
</feature>
<keyword evidence="3" id="KW-0406">Ion transport</keyword>
<evidence type="ECO:0000313" key="9">
    <source>
        <dbReference type="Proteomes" id="UP000023152"/>
    </source>
</evidence>
<dbReference type="Pfam" id="PF01545">
    <property type="entry name" value="Cation_efflux"/>
    <property type="match status" value="1"/>
</dbReference>
<dbReference type="AlphaFoldDB" id="X6NQT3"/>
<keyword evidence="3" id="KW-0813">Transport</keyword>
<accession>X6NQT3</accession>
<organism evidence="8 9">
    <name type="scientific">Reticulomyxa filosa</name>
    <dbReference type="NCBI Taxonomy" id="46433"/>
    <lineage>
        <taxon>Eukaryota</taxon>
        <taxon>Sar</taxon>
        <taxon>Rhizaria</taxon>
        <taxon>Retaria</taxon>
        <taxon>Foraminifera</taxon>
        <taxon>Monothalamids</taxon>
        <taxon>Reticulomyxidae</taxon>
        <taxon>Reticulomyxa</taxon>
    </lineage>
</organism>
<dbReference type="InterPro" id="IPR058533">
    <property type="entry name" value="Cation_efflux_TM"/>
</dbReference>
<dbReference type="SUPFAM" id="SSF161111">
    <property type="entry name" value="Cation efflux protein transmembrane domain-like"/>
    <property type="match status" value="1"/>
</dbReference>
<evidence type="ECO:0000313" key="8">
    <source>
        <dbReference type="EMBL" id="ETO28064.1"/>
    </source>
</evidence>
<reference evidence="8 9" key="1">
    <citation type="journal article" date="2013" name="Curr. Biol.">
        <title>The Genome of the Foraminiferan Reticulomyxa filosa.</title>
        <authorList>
            <person name="Glockner G."/>
            <person name="Hulsmann N."/>
            <person name="Schleicher M."/>
            <person name="Noegel A.A."/>
            <person name="Eichinger L."/>
            <person name="Gallinger C."/>
            <person name="Pawlowski J."/>
            <person name="Sierra R."/>
            <person name="Euteneuer U."/>
            <person name="Pillet L."/>
            <person name="Moustafa A."/>
            <person name="Platzer M."/>
            <person name="Groth M."/>
            <person name="Szafranski K."/>
            <person name="Schliwa M."/>
        </authorList>
    </citation>
    <scope>NUCLEOTIDE SEQUENCE [LARGE SCALE GENOMIC DNA]</scope>
</reference>
<feature type="transmembrane region" description="Helical" evidence="6">
    <location>
        <begin position="153"/>
        <end position="173"/>
    </location>
</feature>
<keyword evidence="4 6" id="KW-1133">Transmembrane helix</keyword>
<dbReference type="Gene3D" id="1.20.1510.10">
    <property type="entry name" value="Cation efflux protein transmembrane domain"/>
    <property type="match status" value="1"/>
</dbReference>
<dbReference type="InterPro" id="IPR002524">
    <property type="entry name" value="Cation_efflux"/>
</dbReference>
<evidence type="ECO:0000256" key="6">
    <source>
        <dbReference type="SAM" id="Phobius"/>
    </source>
</evidence>
<evidence type="ECO:0000256" key="4">
    <source>
        <dbReference type="ARBA" id="ARBA00022989"/>
    </source>
</evidence>
<comment type="subcellular location">
    <subcellularLocation>
        <location evidence="1">Membrane</location>
        <topology evidence="1">Multi-pass membrane protein</topology>
    </subcellularLocation>
</comment>
<dbReference type="EMBL" id="ASPP01006884">
    <property type="protein sequence ID" value="ETO28064.1"/>
    <property type="molecule type" value="Genomic_DNA"/>
</dbReference>
<keyword evidence="9" id="KW-1185">Reference proteome</keyword>
<dbReference type="PANTHER" id="PTHR11562:SF17">
    <property type="entry name" value="RE54080P-RELATED"/>
    <property type="match status" value="1"/>
</dbReference>
<gene>
    <name evidence="8" type="ORF">RFI_09069</name>
</gene>
<keyword evidence="3" id="KW-0864">Zinc transport</keyword>
<evidence type="ECO:0000259" key="7">
    <source>
        <dbReference type="Pfam" id="PF01545"/>
    </source>
</evidence>
<comment type="caution">
    <text evidence="8">The sequence shown here is derived from an EMBL/GenBank/DDBJ whole genome shotgun (WGS) entry which is preliminary data.</text>
</comment>
<feature type="transmembrane region" description="Helical" evidence="6">
    <location>
        <begin position="185"/>
        <end position="211"/>
    </location>
</feature>
<evidence type="ECO:0000256" key="1">
    <source>
        <dbReference type="ARBA" id="ARBA00004141"/>
    </source>
</evidence>
<dbReference type="PANTHER" id="PTHR11562">
    <property type="entry name" value="CATION EFFLUX PROTEIN/ ZINC TRANSPORTER"/>
    <property type="match status" value="1"/>
</dbReference>
<dbReference type="NCBIfam" id="TIGR01297">
    <property type="entry name" value="CDF"/>
    <property type="match status" value="1"/>
</dbReference>
<sequence length="217" mass="24802">MDSSAFGYEKTEMEKYQSFILVNSGANFKKCKFIPVHCFVKWKIVTFLTPPKKKICQENWQKKTLSDEERQKTQKARKQLFLASGFCILFMIAEVVGGFLANSLALLSDATHLLSDCAGLFISITALVKHWLVQREAGGRFSFGYHRAEIIGALFSIMLIWGLTVWLVIEAIRRLITKPAVDGKIMFIVACLGILVNIIMGFSFFFFFFFLERLKKI</sequence>
<dbReference type="OrthoDB" id="9944568at2759"/>
<keyword evidence="2 6" id="KW-0812">Transmembrane</keyword>
<proteinExistence type="predicted"/>
<evidence type="ECO:0000256" key="3">
    <source>
        <dbReference type="ARBA" id="ARBA00022906"/>
    </source>
</evidence>
<evidence type="ECO:0000256" key="2">
    <source>
        <dbReference type="ARBA" id="ARBA00022692"/>
    </source>
</evidence>
<dbReference type="InterPro" id="IPR050681">
    <property type="entry name" value="CDF/SLC30A"/>
</dbReference>
<dbReference type="InterPro" id="IPR027469">
    <property type="entry name" value="Cation_efflux_TMD_sf"/>
</dbReference>